<keyword evidence="1" id="KW-0732">Signal</keyword>
<evidence type="ECO:0000256" key="1">
    <source>
        <dbReference type="SAM" id="SignalP"/>
    </source>
</evidence>
<accession>V4J5C7</accession>
<dbReference type="EMBL" id="AUSV01000134">
    <property type="protein sequence ID" value="ESP90557.1"/>
    <property type="molecule type" value="Genomic_DNA"/>
</dbReference>
<reference evidence="2 3" key="1">
    <citation type="submission" date="2013-07" db="EMBL/GenBank/DDBJ databases">
        <title>Draft genome sequence of Pseudoalteromonas luteoviolacea 2ta16.</title>
        <authorList>
            <person name="Allen E.E."/>
            <person name="Azam F."/>
            <person name="Podell S."/>
        </authorList>
    </citation>
    <scope>NUCLEOTIDE SEQUENCE [LARGE SCALE GENOMIC DNA]</scope>
    <source>
        <strain evidence="2 3">2ta16</strain>
    </source>
</reference>
<feature type="signal peptide" evidence="1">
    <location>
        <begin position="1"/>
        <end position="22"/>
    </location>
</feature>
<dbReference type="AlphaFoldDB" id="V4J5C7"/>
<dbReference type="PATRIC" id="fig|1353533.3.peg.5083"/>
<sequence length="122" mass="13441">MRKLSALSLVALLATASTFANATANNTYTAKGSLIESISSYSKEESIFPAWRSMTQLTFSGELVWTSGGCHNKHVAVRDSDQNLIRLAELAFINNRQIRVYADATVPKLDNQYCVLRAVTII</sequence>
<evidence type="ECO:0000313" key="2">
    <source>
        <dbReference type="EMBL" id="ESP90557.1"/>
    </source>
</evidence>
<dbReference type="Proteomes" id="UP000017820">
    <property type="component" value="Unassembled WGS sequence"/>
</dbReference>
<dbReference type="GeneID" id="29919326"/>
<name>V4J5C7_PSEL2</name>
<comment type="caution">
    <text evidence="2">The sequence shown here is derived from an EMBL/GenBank/DDBJ whole genome shotgun (WGS) entry which is preliminary data.</text>
</comment>
<gene>
    <name evidence="2" type="ORF">PL2TA16_01661</name>
</gene>
<proteinExistence type="predicted"/>
<organism evidence="2 3">
    <name type="scientific">Pseudoalteromonas luteoviolacea (strain 2ta16)</name>
    <dbReference type="NCBI Taxonomy" id="1353533"/>
    <lineage>
        <taxon>Bacteria</taxon>
        <taxon>Pseudomonadati</taxon>
        <taxon>Pseudomonadota</taxon>
        <taxon>Gammaproteobacteria</taxon>
        <taxon>Alteromonadales</taxon>
        <taxon>Pseudoalteromonadaceae</taxon>
        <taxon>Pseudoalteromonas</taxon>
    </lineage>
</organism>
<protein>
    <submittedName>
        <fullName evidence="2">Uncharacterized protein</fullName>
    </submittedName>
</protein>
<evidence type="ECO:0000313" key="3">
    <source>
        <dbReference type="Proteomes" id="UP000017820"/>
    </source>
</evidence>
<feature type="chain" id="PRO_5004719511" evidence="1">
    <location>
        <begin position="23"/>
        <end position="122"/>
    </location>
</feature>
<dbReference type="RefSeq" id="WP_023401914.1">
    <property type="nucleotide sequence ID" value="NZ_AUSV01000134.1"/>
</dbReference>